<dbReference type="EMBL" id="VCDP01000051">
    <property type="protein sequence ID" value="MDX8000120.1"/>
    <property type="molecule type" value="Genomic_DNA"/>
</dbReference>
<dbReference type="RefSeq" id="WP_319926831.1">
    <property type="nucleotide sequence ID" value="NZ_VCDP01000051.1"/>
</dbReference>
<organism evidence="1 2">
    <name type="scientific">Xenorhabdus littoralis</name>
    <dbReference type="NCBI Taxonomy" id="2582835"/>
    <lineage>
        <taxon>Bacteria</taxon>
        <taxon>Pseudomonadati</taxon>
        <taxon>Pseudomonadota</taxon>
        <taxon>Gammaproteobacteria</taxon>
        <taxon>Enterobacterales</taxon>
        <taxon>Morganellaceae</taxon>
        <taxon>Xenorhabdus</taxon>
    </lineage>
</organism>
<protein>
    <submittedName>
        <fullName evidence="1">Uncharacterized protein</fullName>
    </submittedName>
</protein>
<dbReference type="Proteomes" id="UP001271640">
    <property type="component" value="Unassembled WGS sequence"/>
</dbReference>
<gene>
    <name evidence="1" type="ORF">FE394_13105</name>
</gene>
<name>A0ABU4SN96_9GAMM</name>
<evidence type="ECO:0000313" key="2">
    <source>
        <dbReference type="Proteomes" id="UP001271640"/>
    </source>
</evidence>
<sequence>MKIEKVGHIPTLDEYLTQNIENNNPKIKEIVDDFCDFPGPEKKDCQNEKENSLREKRALLLKSFKNRVDDIIIFNRYALHQYNINAENIGPKFALYDEEYGGMFSSILDKQDEEKIEYARLGFKNFDWVCELLNARKIADEGLIIHLWATIEQHVKRAILIMEESRKEMPYKWNELKRLSKEVGIDLESLPSYDIINEIRVVNNKIKHLYIVDKELCKYTGFAEHEGKKMSAVNYRTHEYALAAHHFMNRLVMAMGPVISYAPDRIIDENE</sequence>
<reference evidence="2" key="1">
    <citation type="journal article" date="2024" name="Toxins">
        <title>Genome Sequence Analysis of Native Xenorhabdus Strains Isolated from Entomopathogenic Nematodes in Argentina.</title>
        <authorList>
            <person name="Palma L."/>
            <person name="Frizzo L."/>
            <person name="Kaiser S."/>
            <person name="Berry C."/>
            <person name="Caballero P."/>
            <person name="Bode H.B."/>
            <person name="Del Valle E.E."/>
        </authorList>
    </citation>
    <scope>NUCLEOTIDE SEQUENCE [LARGE SCALE GENOMIC DNA]</scope>
    <source>
        <strain evidence="2">Reich</strain>
    </source>
</reference>
<comment type="caution">
    <text evidence="1">The sequence shown here is derived from an EMBL/GenBank/DDBJ whole genome shotgun (WGS) entry which is preliminary data.</text>
</comment>
<accession>A0ABU4SN96</accession>
<keyword evidence="2" id="KW-1185">Reference proteome</keyword>
<evidence type="ECO:0000313" key="1">
    <source>
        <dbReference type="EMBL" id="MDX8000120.1"/>
    </source>
</evidence>
<proteinExistence type="predicted"/>